<keyword evidence="3" id="KW-0012">Acyltransferase</keyword>
<comment type="caution">
    <text evidence="5">The sequence shown here is derived from an EMBL/GenBank/DDBJ whole genome shotgun (WGS) entry which is preliminary data.</text>
</comment>
<dbReference type="InterPro" id="IPR039135">
    <property type="entry name" value="NAT9-like"/>
</dbReference>
<proteinExistence type="inferred from homology"/>
<name>A0AAD3D703_9STRA</name>
<dbReference type="Gene3D" id="3.40.630.30">
    <property type="match status" value="1"/>
</dbReference>
<dbReference type="SUPFAM" id="SSF55729">
    <property type="entry name" value="Acyl-CoA N-acyltransferases (Nat)"/>
    <property type="match status" value="1"/>
</dbReference>
<dbReference type="Pfam" id="PF13302">
    <property type="entry name" value="Acetyltransf_3"/>
    <property type="match status" value="1"/>
</dbReference>
<comment type="similarity">
    <text evidence="1">Belongs to the acetyltransferase family. GNAT subfamily.</text>
</comment>
<dbReference type="GO" id="GO:0008080">
    <property type="term" value="F:N-acetyltransferase activity"/>
    <property type="evidence" value="ECO:0007669"/>
    <property type="project" value="InterPro"/>
</dbReference>
<evidence type="ECO:0000256" key="2">
    <source>
        <dbReference type="ARBA" id="ARBA00022679"/>
    </source>
</evidence>
<organism evidence="5 6">
    <name type="scientific">Chaetoceros tenuissimus</name>
    <dbReference type="NCBI Taxonomy" id="426638"/>
    <lineage>
        <taxon>Eukaryota</taxon>
        <taxon>Sar</taxon>
        <taxon>Stramenopiles</taxon>
        <taxon>Ochrophyta</taxon>
        <taxon>Bacillariophyta</taxon>
        <taxon>Coscinodiscophyceae</taxon>
        <taxon>Chaetocerotophycidae</taxon>
        <taxon>Chaetocerotales</taxon>
        <taxon>Chaetocerotaceae</taxon>
        <taxon>Chaetoceros</taxon>
    </lineage>
</organism>
<dbReference type="Proteomes" id="UP001054902">
    <property type="component" value="Unassembled WGS sequence"/>
</dbReference>
<keyword evidence="6" id="KW-1185">Reference proteome</keyword>
<dbReference type="PANTHER" id="PTHR13256">
    <property type="entry name" value="N-ACETYLTRANSFERASE 9"/>
    <property type="match status" value="1"/>
</dbReference>
<evidence type="ECO:0000256" key="3">
    <source>
        <dbReference type="ARBA" id="ARBA00023315"/>
    </source>
</evidence>
<evidence type="ECO:0000256" key="1">
    <source>
        <dbReference type="ARBA" id="ARBA00009342"/>
    </source>
</evidence>
<dbReference type="AlphaFoldDB" id="A0AAD3D703"/>
<evidence type="ECO:0000313" key="5">
    <source>
        <dbReference type="EMBL" id="GFH59004.1"/>
    </source>
</evidence>
<reference evidence="5 6" key="1">
    <citation type="journal article" date="2021" name="Sci. Rep.">
        <title>The genome of the diatom Chaetoceros tenuissimus carries an ancient integrated fragment of an extant virus.</title>
        <authorList>
            <person name="Hongo Y."/>
            <person name="Kimura K."/>
            <person name="Takaki Y."/>
            <person name="Yoshida Y."/>
            <person name="Baba S."/>
            <person name="Kobayashi G."/>
            <person name="Nagasaki K."/>
            <person name="Hano T."/>
            <person name="Tomaru Y."/>
        </authorList>
    </citation>
    <scope>NUCLEOTIDE SEQUENCE [LARGE SCALE GENOMIC DNA]</scope>
    <source>
        <strain evidence="5 6">NIES-3715</strain>
    </source>
</reference>
<protein>
    <recommendedName>
        <fullName evidence="4">N-acetyltransferase domain-containing protein</fullName>
    </recommendedName>
</protein>
<evidence type="ECO:0000313" key="6">
    <source>
        <dbReference type="Proteomes" id="UP001054902"/>
    </source>
</evidence>
<gene>
    <name evidence="5" type="ORF">CTEN210_15480</name>
</gene>
<evidence type="ECO:0000259" key="4">
    <source>
        <dbReference type="Pfam" id="PF13302"/>
    </source>
</evidence>
<dbReference type="EMBL" id="BLLK01000062">
    <property type="protein sequence ID" value="GFH59004.1"/>
    <property type="molecule type" value="Genomic_DNA"/>
</dbReference>
<sequence>MRKNYGTVLVGKRAVLVPYRKEHVEIYHEWMKSDFLLEMTGSEPLSFEEELEMQESWKNDDEKCTFIILNRADCEQYLSASDAYSKDVIELPESFITNSLSAMCGDVNLFLSEEDLDDDSCDDGAHDSEEDDANAIESRKQAELDVMVAETSHRGKGIGKESSIMMMIYGAKELGLRKFHVKIKEENEASISLFKKSLGFKEHNYAACFKEYEYVFQREDSESLHRELMEKFDVAIRTLKIPVQEE</sequence>
<dbReference type="InterPro" id="IPR016181">
    <property type="entry name" value="Acyl_CoA_acyltransferase"/>
</dbReference>
<dbReference type="PANTHER" id="PTHR13256:SF16">
    <property type="entry name" value="ALPHA_BETA-TUBULIN-N-ACETYLTRANSFERASE 9"/>
    <property type="match status" value="1"/>
</dbReference>
<accession>A0AAD3D703</accession>
<dbReference type="InterPro" id="IPR000182">
    <property type="entry name" value="GNAT_dom"/>
</dbReference>
<feature type="domain" description="N-acetyltransferase" evidence="4">
    <location>
        <begin position="139"/>
        <end position="199"/>
    </location>
</feature>
<keyword evidence="2" id="KW-0808">Transferase</keyword>